<dbReference type="Gene3D" id="2.180.10.10">
    <property type="entry name" value="RHS repeat-associated core"/>
    <property type="match status" value="1"/>
</dbReference>
<feature type="domain" description="DUF6443" evidence="2">
    <location>
        <begin position="26"/>
        <end position="164"/>
    </location>
</feature>
<reference evidence="3" key="1">
    <citation type="submission" date="2019-05" db="EMBL/GenBank/DDBJ databases">
        <authorList>
            <person name="Lianzixin W."/>
        </authorList>
    </citation>
    <scope>NUCLEOTIDE SEQUENCE</scope>
    <source>
        <strain evidence="3">EC11</strain>
    </source>
</reference>
<dbReference type="Pfam" id="PF20041">
    <property type="entry name" value="DUF6443"/>
    <property type="match status" value="1"/>
</dbReference>
<proteinExistence type="predicted"/>
<evidence type="ECO:0000259" key="2">
    <source>
        <dbReference type="Pfam" id="PF20041"/>
    </source>
</evidence>
<keyword evidence="1" id="KW-0732">Signal</keyword>
<dbReference type="InterPro" id="IPR045619">
    <property type="entry name" value="DUF6443"/>
</dbReference>
<evidence type="ECO:0000313" key="3">
    <source>
        <dbReference type="EMBL" id="NHN28168.1"/>
    </source>
</evidence>
<feature type="chain" id="PRO_5046089270" evidence="1">
    <location>
        <begin position="22"/>
        <end position="459"/>
    </location>
</feature>
<evidence type="ECO:0000313" key="4">
    <source>
        <dbReference type="Proteomes" id="UP000817854"/>
    </source>
</evidence>
<organism evidence="3 4">
    <name type="scientific">Flavobacterium jejuense</name>
    <dbReference type="NCBI Taxonomy" id="1544455"/>
    <lineage>
        <taxon>Bacteria</taxon>
        <taxon>Pseudomonadati</taxon>
        <taxon>Bacteroidota</taxon>
        <taxon>Flavobacteriia</taxon>
        <taxon>Flavobacteriales</taxon>
        <taxon>Flavobacteriaceae</taxon>
        <taxon>Flavobacterium</taxon>
    </lineage>
</organism>
<reference evidence="3" key="2">
    <citation type="submission" date="2020-02" db="EMBL/GenBank/DDBJ databases">
        <title>Flavobacterium profundi sp. nov., isolated from a deep-sea seamount.</title>
        <authorList>
            <person name="Zhang D.-C."/>
        </authorList>
    </citation>
    <scope>NUCLEOTIDE SEQUENCE</scope>
    <source>
        <strain evidence="3">EC11</strain>
    </source>
</reference>
<name>A0ABX0J058_9FLAO</name>
<protein>
    <submittedName>
        <fullName evidence="3">Type IV secretion protein Rhs</fullName>
    </submittedName>
</protein>
<feature type="non-terminal residue" evidence="3">
    <location>
        <position position="459"/>
    </location>
</feature>
<dbReference type="RefSeq" id="WP_243754723.1">
    <property type="nucleotide sequence ID" value="NZ_VEVQ02000033.1"/>
</dbReference>
<dbReference type="EMBL" id="VEVQ02000033">
    <property type="protein sequence ID" value="NHN28168.1"/>
    <property type="molecule type" value="Genomic_DNA"/>
</dbReference>
<keyword evidence="4" id="KW-1185">Reference proteome</keyword>
<accession>A0ABX0J058</accession>
<feature type="signal peptide" evidence="1">
    <location>
        <begin position="1"/>
        <end position="21"/>
    </location>
</feature>
<gene>
    <name evidence="3" type="ORF">FIA58_021045</name>
</gene>
<dbReference type="Proteomes" id="UP000817854">
    <property type="component" value="Unassembled WGS sequence"/>
</dbReference>
<comment type="caution">
    <text evidence="3">The sequence shown here is derived from an EMBL/GenBank/DDBJ whole genome shotgun (WGS) entry which is preliminary data.</text>
</comment>
<evidence type="ECO:0000256" key="1">
    <source>
        <dbReference type="SAM" id="SignalP"/>
    </source>
</evidence>
<sequence>MKKILYILTLLPILALGQSQDQNWVKTKIYKQPTTTAIQNPDVTVANTQVSYFDGLGRPIQQVAHKQSNLGNDIITHIEYDGFGRQTKEYLPYTNDAPSLDYTDATTAISELTGFYSSYNDGTAYPYSEKELEASPLGRVFKQAAPGDAWFMGSGKEIKFDYQTNIANEVKLFKAIATWDATSQLYNSSISSPQTYYSENQLYKTIIKDENWTSGLGNTTEEFKNKNGQVVLKRTYNIDHKGNAEKHDTYYIYDQFGNLTFVLPPLAEGDASQTTLDNLGYQYKYDSRNRLVEKKLPGKQWEFIVYNTQDMPVATGPAYNPWGGTDTGWLITKYDAFGRVVYTGWYTGRAVTSIDRTNYQNEQMSLSFYEVVNTNYTFDNIQLGYSNKVKPINNYRVLTINYYDDYSYPNAPNVPSQVLTQNTTTSVRGLPTGSWTKVLDSNNPNASEMSYTLYDDRYR</sequence>